<feature type="transmembrane region" description="Helical" evidence="4">
    <location>
        <begin position="365"/>
        <end position="386"/>
    </location>
</feature>
<feature type="transmembrane region" description="Helical" evidence="4">
    <location>
        <begin position="330"/>
        <end position="353"/>
    </location>
</feature>
<name>A0A4P7XFV7_9ALTE</name>
<protein>
    <recommendedName>
        <fullName evidence="2">diguanylate cyclase</fullName>
        <ecNumber evidence="2">2.7.7.65</ecNumber>
    </recommendedName>
</protein>
<sequence>MARLTTDRALFDKAYPMPRIIAWISILLGFFLSFSTSVAALPVSPDTIEVSALEDGQRSLGAALVYAADPGAEAAISDIIDEGNALEWQRSAVATPNFGVSPPVHWFAVSLANESANPVQRLLQMDHPLIDYLDVYVVRDGRVVEAYNTGDARPLASRPWEHRTFVFPLELSAEDRVEVYLRAQTDGALAVPLRLWDKQAFFEHDQDRLALQMLFVGIMAALAIYNSFLLLATRDWSYLWYVLSIITISTVVLSFHGITAQFVWADHPRFNNLTLVAGISGNVFAAALFAYTFLNISRQGSLLRWFFIGTAAAGALVFIANFFLPYKITTLLAAAISVTGASGAILVGAYLWYRGDILARFYTTAWFLLLAGSVLITFSKFGILPHNLLLEHAQQIGAVAEGLLLSFALAYRMNLERKRRFLAQAELLHVQREANRVLEKRVRERTNELEVANRKLLEANAVDGLTKVKNRQFFDEMLAHEWSKNARGPSEMSLLMIDGDHFKRINDSYGHLCGDACLQHLARIYQGAVNRAGDFVARYGGEEFTVLLCYTDRQGAAIVAERIRKQVADTPLEWEGQQIQFTVSIGVSSCIPAPHSDMKRLIREADEALYAAKHGGRNQVVVSEADLNMDEKGGGRVLPA</sequence>
<dbReference type="PANTHER" id="PTHR45138:SF9">
    <property type="entry name" value="DIGUANYLATE CYCLASE DGCM-RELATED"/>
    <property type="match status" value="1"/>
</dbReference>
<dbReference type="Gene3D" id="2.60.40.2380">
    <property type="match status" value="1"/>
</dbReference>
<dbReference type="InterPro" id="IPR011622">
    <property type="entry name" value="7TMR_DISM_rcpt_extracell_dom2"/>
</dbReference>
<organism evidence="6 7">
    <name type="scientific">Hydrocarboniclastica marina</name>
    <dbReference type="NCBI Taxonomy" id="2259620"/>
    <lineage>
        <taxon>Bacteria</taxon>
        <taxon>Pseudomonadati</taxon>
        <taxon>Pseudomonadota</taxon>
        <taxon>Gammaproteobacteria</taxon>
        <taxon>Alteromonadales</taxon>
        <taxon>Alteromonadaceae</taxon>
        <taxon>Hydrocarboniclastica</taxon>
    </lineage>
</organism>
<evidence type="ECO:0000256" key="2">
    <source>
        <dbReference type="ARBA" id="ARBA00012528"/>
    </source>
</evidence>
<feature type="transmembrane region" description="Helical" evidence="4">
    <location>
        <begin position="305"/>
        <end position="324"/>
    </location>
</feature>
<evidence type="ECO:0000313" key="6">
    <source>
        <dbReference type="EMBL" id="QCF25493.1"/>
    </source>
</evidence>
<gene>
    <name evidence="6" type="ORF">soil367_05865</name>
</gene>
<keyword evidence="4" id="KW-0472">Membrane</keyword>
<dbReference type="InterPro" id="IPR000160">
    <property type="entry name" value="GGDEF_dom"/>
</dbReference>
<comment type="catalytic activity">
    <reaction evidence="3">
        <text>2 GTP = 3',3'-c-di-GMP + 2 diphosphate</text>
        <dbReference type="Rhea" id="RHEA:24898"/>
        <dbReference type="ChEBI" id="CHEBI:33019"/>
        <dbReference type="ChEBI" id="CHEBI:37565"/>
        <dbReference type="ChEBI" id="CHEBI:58805"/>
        <dbReference type="EC" id="2.7.7.65"/>
    </reaction>
</comment>
<accession>A0A4P7XFV7</accession>
<evidence type="ECO:0000313" key="7">
    <source>
        <dbReference type="Proteomes" id="UP000298049"/>
    </source>
</evidence>
<dbReference type="PANTHER" id="PTHR45138">
    <property type="entry name" value="REGULATORY COMPONENTS OF SENSORY TRANSDUCTION SYSTEM"/>
    <property type="match status" value="1"/>
</dbReference>
<feature type="transmembrane region" description="Helical" evidence="4">
    <location>
        <begin position="392"/>
        <end position="411"/>
    </location>
</feature>
<evidence type="ECO:0000256" key="1">
    <source>
        <dbReference type="ARBA" id="ARBA00001946"/>
    </source>
</evidence>
<dbReference type="GO" id="GO:0043709">
    <property type="term" value="P:cell adhesion involved in single-species biofilm formation"/>
    <property type="evidence" value="ECO:0007669"/>
    <property type="project" value="TreeGrafter"/>
</dbReference>
<dbReference type="SUPFAM" id="SSF55073">
    <property type="entry name" value="Nucleotide cyclase"/>
    <property type="match status" value="1"/>
</dbReference>
<comment type="cofactor">
    <cofactor evidence="1">
        <name>Mg(2+)</name>
        <dbReference type="ChEBI" id="CHEBI:18420"/>
    </cofactor>
</comment>
<proteinExistence type="predicted"/>
<feature type="transmembrane region" description="Helical" evidence="4">
    <location>
        <begin position="270"/>
        <end position="293"/>
    </location>
</feature>
<dbReference type="Pfam" id="PF07695">
    <property type="entry name" value="7TMR-DISM_7TM"/>
    <property type="match status" value="1"/>
</dbReference>
<evidence type="ECO:0000256" key="4">
    <source>
        <dbReference type="SAM" id="Phobius"/>
    </source>
</evidence>
<dbReference type="InterPro" id="IPR029787">
    <property type="entry name" value="Nucleotide_cyclase"/>
</dbReference>
<dbReference type="SMART" id="SM00267">
    <property type="entry name" value="GGDEF"/>
    <property type="match status" value="1"/>
</dbReference>
<dbReference type="GO" id="GO:1902201">
    <property type="term" value="P:negative regulation of bacterial-type flagellum-dependent cell motility"/>
    <property type="evidence" value="ECO:0007669"/>
    <property type="project" value="TreeGrafter"/>
</dbReference>
<evidence type="ECO:0000259" key="5">
    <source>
        <dbReference type="PROSITE" id="PS50887"/>
    </source>
</evidence>
<dbReference type="EC" id="2.7.7.65" evidence="2"/>
<keyword evidence="4" id="KW-0812">Transmembrane</keyword>
<feature type="domain" description="GGDEF" evidence="5">
    <location>
        <begin position="490"/>
        <end position="625"/>
    </location>
</feature>
<dbReference type="EMBL" id="CP031093">
    <property type="protein sequence ID" value="QCF25493.1"/>
    <property type="molecule type" value="Genomic_DNA"/>
</dbReference>
<dbReference type="KEGG" id="hmi:soil367_05865"/>
<dbReference type="Gene3D" id="3.30.70.270">
    <property type="match status" value="1"/>
</dbReference>
<keyword evidence="4" id="KW-1133">Transmembrane helix</keyword>
<dbReference type="Pfam" id="PF07696">
    <property type="entry name" value="7TMR-DISMED2"/>
    <property type="match status" value="1"/>
</dbReference>
<dbReference type="AlphaFoldDB" id="A0A4P7XFV7"/>
<dbReference type="OrthoDB" id="5289013at2"/>
<dbReference type="InterPro" id="IPR050469">
    <property type="entry name" value="Diguanylate_Cyclase"/>
</dbReference>
<dbReference type="GO" id="GO:0052621">
    <property type="term" value="F:diguanylate cyclase activity"/>
    <property type="evidence" value="ECO:0007669"/>
    <property type="project" value="UniProtKB-EC"/>
</dbReference>
<keyword evidence="7" id="KW-1185">Reference proteome</keyword>
<dbReference type="FunFam" id="3.30.70.270:FF:000001">
    <property type="entry name" value="Diguanylate cyclase domain protein"/>
    <property type="match status" value="1"/>
</dbReference>
<dbReference type="InterPro" id="IPR011623">
    <property type="entry name" value="7TMR_DISM_rcpt_extracell_dom1"/>
</dbReference>
<dbReference type="Proteomes" id="UP000298049">
    <property type="component" value="Chromosome"/>
</dbReference>
<dbReference type="Pfam" id="PF00990">
    <property type="entry name" value="GGDEF"/>
    <property type="match status" value="1"/>
</dbReference>
<dbReference type="PROSITE" id="PS50887">
    <property type="entry name" value="GGDEF"/>
    <property type="match status" value="1"/>
</dbReference>
<reference evidence="6 7" key="1">
    <citation type="submission" date="2018-07" db="EMBL/GenBank/DDBJ databases">
        <title>Marsedoiliclastica nanhaica gen. nov. sp. nov., a novel marine hydrocarbonoclastic bacterium isolated from an in-situ enriched hydrocarbon-degrading consortium in deep-sea sediment.</title>
        <authorList>
            <person name="Dong C."/>
            <person name="Ma T."/>
            <person name="Liu R."/>
            <person name="Shao Z."/>
        </authorList>
    </citation>
    <scope>NUCLEOTIDE SEQUENCE [LARGE SCALE GENOMIC DNA]</scope>
    <source>
        <strain evidence="7">soil36-7</strain>
    </source>
</reference>
<dbReference type="NCBIfam" id="TIGR00254">
    <property type="entry name" value="GGDEF"/>
    <property type="match status" value="1"/>
</dbReference>
<dbReference type="InterPro" id="IPR043128">
    <property type="entry name" value="Rev_trsase/Diguanyl_cyclase"/>
</dbReference>
<feature type="transmembrane region" description="Helical" evidence="4">
    <location>
        <begin position="238"/>
        <end position="264"/>
    </location>
</feature>
<feature type="transmembrane region" description="Helical" evidence="4">
    <location>
        <begin position="209"/>
        <end position="231"/>
    </location>
</feature>
<dbReference type="CDD" id="cd01949">
    <property type="entry name" value="GGDEF"/>
    <property type="match status" value="1"/>
</dbReference>
<evidence type="ECO:0000256" key="3">
    <source>
        <dbReference type="ARBA" id="ARBA00034247"/>
    </source>
</evidence>
<dbReference type="GO" id="GO:0005886">
    <property type="term" value="C:plasma membrane"/>
    <property type="evidence" value="ECO:0007669"/>
    <property type="project" value="TreeGrafter"/>
</dbReference>